<name>A0ABU9XYY8_9SPHN</name>
<organism evidence="2 3">
    <name type="scientific">Sphingomonas oligophenolica</name>
    <dbReference type="NCBI Taxonomy" id="301154"/>
    <lineage>
        <taxon>Bacteria</taxon>
        <taxon>Pseudomonadati</taxon>
        <taxon>Pseudomonadota</taxon>
        <taxon>Alphaproteobacteria</taxon>
        <taxon>Sphingomonadales</taxon>
        <taxon>Sphingomonadaceae</taxon>
        <taxon>Sphingomonas</taxon>
    </lineage>
</organism>
<evidence type="ECO:0000313" key="2">
    <source>
        <dbReference type="EMBL" id="MEN2788747.1"/>
    </source>
</evidence>
<feature type="chain" id="PRO_5046867791" evidence="1">
    <location>
        <begin position="29"/>
        <end position="231"/>
    </location>
</feature>
<evidence type="ECO:0000256" key="1">
    <source>
        <dbReference type="SAM" id="SignalP"/>
    </source>
</evidence>
<keyword evidence="1" id="KW-0732">Signal</keyword>
<reference evidence="2 3" key="1">
    <citation type="submission" date="2024-05" db="EMBL/GenBank/DDBJ databases">
        <authorList>
            <person name="Liu Q."/>
            <person name="Xin Y.-H."/>
        </authorList>
    </citation>
    <scope>NUCLEOTIDE SEQUENCE [LARGE SCALE GENOMIC DNA]</scope>
    <source>
        <strain evidence="2 3">CGMCC 1.10181</strain>
    </source>
</reference>
<comment type="caution">
    <text evidence="2">The sequence shown here is derived from an EMBL/GenBank/DDBJ whole genome shotgun (WGS) entry which is preliminary data.</text>
</comment>
<dbReference type="RefSeq" id="WP_343890758.1">
    <property type="nucleotide sequence ID" value="NZ_BAAAEH010000035.1"/>
</dbReference>
<keyword evidence="3" id="KW-1185">Reference proteome</keyword>
<protein>
    <submittedName>
        <fullName evidence="2">Uncharacterized protein</fullName>
    </submittedName>
</protein>
<accession>A0ABU9XYY8</accession>
<proteinExistence type="predicted"/>
<dbReference type="Proteomes" id="UP001419910">
    <property type="component" value="Unassembled WGS sequence"/>
</dbReference>
<evidence type="ECO:0000313" key="3">
    <source>
        <dbReference type="Proteomes" id="UP001419910"/>
    </source>
</evidence>
<dbReference type="EMBL" id="JBDIME010000002">
    <property type="protein sequence ID" value="MEN2788747.1"/>
    <property type="molecule type" value="Genomic_DNA"/>
</dbReference>
<gene>
    <name evidence="2" type="ORF">ABC974_03845</name>
</gene>
<sequence>MKKVKTVLRFIMAFAAATVAFSASPASAQFFLVQRDMRGETVRGGEAGLGMELPGATEAELRAALVWNMRAALNVAALQCQFETTLLTQPNYNVILLNHKDELQKSYDVLTKYFLRVNKTAKAGQNALDQFGTRTYSSFTTVSAQYGFCQTAALIMHDAIFAPRGSFYKIAEDRTRELRNSLQPAGEQRQPRGILYARQAGMLPRFDDLCWNKKGSWVTKKCGPFQLAPRS</sequence>
<feature type="signal peptide" evidence="1">
    <location>
        <begin position="1"/>
        <end position="28"/>
    </location>
</feature>